<feature type="compositionally biased region" description="Low complexity" evidence="1">
    <location>
        <begin position="119"/>
        <end position="138"/>
    </location>
</feature>
<protein>
    <submittedName>
        <fullName evidence="2">Uncharacterized protein</fullName>
    </submittedName>
</protein>
<proteinExistence type="predicted"/>
<comment type="caution">
    <text evidence="2">The sequence shown here is derived from an EMBL/GenBank/DDBJ whole genome shotgun (WGS) entry which is preliminary data.</text>
</comment>
<evidence type="ECO:0000256" key="1">
    <source>
        <dbReference type="SAM" id="MobiDB-lite"/>
    </source>
</evidence>
<feature type="region of interest" description="Disordered" evidence="1">
    <location>
        <begin position="1"/>
        <end position="78"/>
    </location>
</feature>
<dbReference type="AlphaFoldDB" id="A0A7W4Z9E6"/>
<feature type="region of interest" description="Disordered" evidence="1">
    <location>
        <begin position="119"/>
        <end position="146"/>
    </location>
</feature>
<evidence type="ECO:0000313" key="3">
    <source>
        <dbReference type="Proteomes" id="UP000535937"/>
    </source>
</evidence>
<dbReference type="RefSeq" id="WP_183457238.1">
    <property type="nucleotide sequence ID" value="NZ_JACHWZ010000003.1"/>
</dbReference>
<keyword evidence="3" id="KW-1185">Reference proteome</keyword>
<evidence type="ECO:0000313" key="2">
    <source>
        <dbReference type="EMBL" id="MBB3060145.1"/>
    </source>
</evidence>
<sequence>MKVNNFGGIVMKHKSGENGSNNSSAKNQTQGSGGNEQDSGQPSHLNSAPETGSEPQGDEPVVSGNSGSAEDENVSETAPVSISIGTDYAAAACEFGVAVVGPHSAAAASQVGVVAVSPGGAAATSNSANSSSVATGSNLETADKQT</sequence>
<accession>A0A7W4Z9E6</accession>
<gene>
    <name evidence="2" type="ORF">FHS09_000958</name>
</gene>
<feature type="compositionally biased region" description="Polar residues" evidence="1">
    <location>
        <begin position="17"/>
        <end position="54"/>
    </location>
</feature>
<dbReference type="EMBL" id="JACHWZ010000003">
    <property type="protein sequence ID" value="MBB3060145.1"/>
    <property type="molecule type" value="Genomic_DNA"/>
</dbReference>
<dbReference type="Proteomes" id="UP000535937">
    <property type="component" value="Unassembled WGS sequence"/>
</dbReference>
<reference evidence="2 3" key="1">
    <citation type="submission" date="2020-08" db="EMBL/GenBank/DDBJ databases">
        <title>Genomic Encyclopedia of Type Strains, Phase III (KMG-III): the genomes of soil and plant-associated and newly described type strains.</title>
        <authorList>
            <person name="Whitman W."/>
        </authorList>
    </citation>
    <scope>NUCLEOTIDE SEQUENCE [LARGE SCALE GENOMIC DNA]</scope>
    <source>
        <strain evidence="2 3">CECT 8799</strain>
    </source>
</reference>
<name>A0A7W4Z9E6_9GAMM</name>
<organism evidence="2 3">
    <name type="scientific">Microbulbifer rhizosphaerae</name>
    <dbReference type="NCBI Taxonomy" id="1562603"/>
    <lineage>
        <taxon>Bacteria</taxon>
        <taxon>Pseudomonadati</taxon>
        <taxon>Pseudomonadota</taxon>
        <taxon>Gammaproteobacteria</taxon>
        <taxon>Cellvibrionales</taxon>
        <taxon>Microbulbiferaceae</taxon>
        <taxon>Microbulbifer</taxon>
    </lineage>
</organism>